<dbReference type="InterPro" id="IPR035069">
    <property type="entry name" value="TTHA1013/TTHA0281-like"/>
</dbReference>
<gene>
    <name evidence="2" type="ORF">NCTC8129_01648</name>
</gene>
<organism evidence="2 3">
    <name type="scientific">Enterococcus durans</name>
    <dbReference type="NCBI Taxonomy" id="53345"/>
    <lineage>
        <taxon>Bacteria</taxon>
        <taxon>Bacillati</taxon>
        <taxon>Bacillota</taxon>
        <taxon>Bacilli</taxon>
        <taxon>Lactobacillales</taxon>
        <taxon>Enterococcaceae</taxon>
        <taxon>Enterococcus</taxon>
    </lineage>
</organism>
<dbReference type="Pfam" id="PF15919">
    <property type="entry name" value="HicB_lk_antitox"/>
    <property type="match status" value="1"/>
</dbReference>
<accession>A0A377KJT4</accession>
<dbReference type="Gene3D" id="3.30.160.250">
    <property type="match status" value="1"/>
</dbReference>
<dbReference type="EMBL" id="UGIF01000002">
    <property type="protein sequence ID" value="STP29450.1"/>
    <property type="molecule type" value="Genomic_DNA"/>
</dbReference>
<dbReference type="InterPro" id="IPR031807">
    <property type="entry name" value="HicB-like"/>
</dbReference>
<feature type="domain" description="HicB-like antitoxin of toxin-antitoxin system" evidence="1">
    <location>
        <begin position="6"/>
        <end position="102"/>
    </location>
</feature>
<protein>
    <recommendedName>
        <fullName evidence="1">HicB-like antitoxin of toxin-antitoxin system domain-containing protein</fullName>
    </recommendedName>
</protein>
<name>A0A377KJT4_9ENTE</name>
<evidence type="ECO:0000259" key="1">
    <source>
        <dbReference type="Pfam" id="PF15919"/>
    </source>
</evidence>
<evidence type="ECO:0000313" key="3">
    <source>
        <dbReference type="Proteomes" id="UP000254070"/>
    </source>
</evidence>
<sequence>MKNSYPAIFTQEDDGFSVVFPDFAGATEGDNLEDAISSAKEFLDGLLAFYIDEDLEIPEPTAIKDLQENTDNKFVSLIQGDPAPYVQKKTVRKNVTIPEWLAIRGEKDKANFSQILSNALFKKYG</sequence>
<dbReference type="RefSeq" id="WP_115235231.1">
    <property type="nucleotide sequence ID" value="NZ_UGIF01000002.1"/>
</dbReference>
<reference evidence="2 3" key="1">
    <citation type="submission" date="2018-06" db="EMBL/GenBank/DDBJ databases">
        <authorList>
            <consortium name="Pathogen Informatics"/>
            <person name="Doyle S."/>
        </authorList>
    </citation>
    <scope>NUCLEOTIDE SEQUENCE [LARGE SCALE GENOMIC DNA]</scope>
    <source>
        <strain evidence="2 3">NCTC8129</strain>
    </source>
</reference>
<evidence type="ECO:0000313" key="2">
    <source>
        <dbReference type="EMBL" id="STP29450.1"/>
    </source>
</evidence>
<dbReference type="SUPFAM" id="SSF143100">
    <property type="entry name" value="TTHA1013/TTHA0281-like"/>
    <property type="match status" value="1"/>
</dbReference>
<proteinExistence type="predicted"/>
<dbReference type="AlphaFoldDB" id="A0A377KJT4"/>
<dbReference type="Proteomes" id="UP000254070">
    <property type="component" value="Unassembled WGS sequence"/>
</dbReference>